<evidence type="ECO:0000256" key="3">
    <source>
        <dbReference type="ARBA" id="ARBA00049429"/>
    </source>
</evidence>
<name>D2R039_PIRSD</name>
<dbReference type="Pfam" id="PF19420">
    <property type="entry name" value="DDAH_eukar"/>
    <property type="match status" value="1"/>
</dbReference>
<evidence type="ECO:0000256" key="1">
    <source>
        <dbReference type="ARBA" id="ARBA00005213"/>
    </source>
</evidence>
<sequence length="291" mass="32644">MNESRPLFAPPRILMCSPEYFGIEYEINPWMSRSRQADRQLALLQWHGLADMLESLGVMIERLHPVAKLPDLVFTANAALIFKKKAVLSHFKHTERQREEPLFHDWLTQHGFEVLCLPEDHFFEGAGDALFVGDTLYAGYRIRSDVRSEQLIAAWLGCRVLAVELVDPYFYHLDTCFCPLSTDSAIFYPGAFDTYGIEVLQSSIPLLIPVREEEARAFACNAVVVGKHVITNTGAPQLQRDLRNAGFTPHETPLSEFVKAGGSAKCLTLRLDGENAAAWRESPAISQPVSP</sequence>
<accession>D2R039</accession>
<dbReference type="STRING" id="530564.Psta_3749"/>
<dbReference type="SUPFAM" id="SSF55909">
    <property type="entry name" value="Pentein"/>
    <property type="match status" value="1"/>
</dbReference>
<dbReference type="GO" id="GO:0019546">
    <property type="term" value="P:L-arginine deiminase pathway"/>
    <property type="evidence" value="ECO:0007669"/>
    <property type="project" value="TreeGrafter"/>
</dbReference>
<proteinExistence type="predicted"/>
<dbReference type="HOGENOM" id="CLU_057463_0_0_0"/>
<dbReference type="PANTHER" id="PTHR47271">
    <property type="entry name" value="ARGININE DEIMINASE"/>
    <property type="match status" value="1"/>
</dbReference>
<dbReference type="GO" id="GO:0016740">
    <property type="term" value="F:transferase activity"/>
    <property type="evidence" value="ECO:0007669"/>
    <property type="project" value="UniProtKB-KW"/>
</dbReference>
<keyword evidence="4" id="KW-0808">Transferase</keyword>
<protein>
    <recommendedName>
        <fullName evidence="2">arginine deiminase</fullName>
        <ecNumber evidence="2">3.5.3.6</ecNumber>
    </recommendedName>
</protein>
<dbReference type="AlphaFoldDB" id="D2R039"/>
<dbReference type="EMBL" id="CP001848">
    <property type="protein sequence ID" value="ADB18404.1"/>
    <property type="molecule type" value="Genomic_DNA"/>
</dbReference>
<dbReference type="eggNOG" id="COG1834">
    <property type="taxonomic scope" value="Bacteria"/>
</dbReference>
<reference evidence="4 5" key="1">
    <citation type="journal article" date="2009" name="Stand. Genomic Sci.">
        <title>Complete genome sequence of Pirellula staleyi type strain (ATCC 27377).</title>
        <authorList>
            <person name="Clum A."/>
            <person name="Tindall B.J."/>
            <person name="Sikorski J."/>
            <person name="Ivanova N."/>
            <person name="Mavrommatis K."/>
            <person name="Lucas S."/>
            <person name="Glavina del Rio T."/>
            <person name="Nolan M."/>
            <person name="Chen F."/>
            <person name="Tice H."/>
            <person name="Pitluck S."/>
            <person name="Cheng J.F."/>
            <person name="Chertkov O."/>
            <person name="Brettin T."/>
            <person name="Han C."/>
            <person name="Detter J.C."/>
            <person name="Kuske C."/>
            <person name="Bruce D."/>
            <person name="Goodwin L."/>
            <person name="Ovchinikova G."/>
            <person name="Pati A."/>
            <person name="Mikhailova N."/>
            <person name="Chen A."/>
            <person name="Palaniappan K."/>
            <person name="Land M."/>
            <person name="Hauser L."/>
            <person name="Chang Y.J."/>
            <person name="Jeffries C.D."/>
            <person name="Chain P."/>
            <person name="Rohde M."/>
            <person name="Goker M."/>
            <person name="Bristow J."/>
            <person name="Eisen J.A."/>
            <person name="Markowitz V."/>
            <person name="Hugenholtz P."/>
            <person name="Kyrpides N.C."/>
            <person name="Klenk H.P."/>
            <person name="Lapidus A."/>
        </authorList>
    </citation>
    <scope>NUCLEOTIDE SEQUENCE [LARGE SCALE GENOMIC DNA]</scope>
    <source>
        <strain evidence="5">ATCC 27377 / DSM 6068 / ICPB 4128</strain>
    </source>
</reference>
<keyword evidence="5" id="KW-1185">Reference proteome</keyword>
<dbReference type="Proteomes" id="UP000001887">
    <property type="component" value="Chromosome"/>
</dbReference>
<gene>
    <name evidence="4" type="ordered locus">Psta_3749</name>
</gene>
<comment type="catalytic activity">
    <reaction evidence="3">
        <text>L-arginine + H2O = L-citrulline + NH4(+)</text>
        <dbReference type="Rhea" id="RHEA:19597"/>
        <dbReference type="ChEBI" id="CHEBI:15377"/>
        <dbReference type="ChEBI" id="CHEBI:28938"/>
        <dbReference type="ChEBI" id="CHEBI:32682"/>
        <dbReference type="ChEBI" id="CHEBI:57743"/>
        <dbReference type="EC" id="3.5.3.6"/>
    </reaction>
</comment>
<dbReference type="PANTHER" id="PTHR47271:SF2">
    <property type="entry name" value="ARGININE DEIMINASE"/>
    <property type="match status" value="1"/>
</dbReference>
<dbReference type="GO" id="GO:0016990">
    <property type="term" value="F:arginine deiminase activity"/>
    <property type="evidence" value="ECO:0007669"/>
    <property type="project" value="UniProtKB-EC"/>
</dbReference>
<evidence type="ECO:0000313" key="4">
    <source>
        <dbReference type="EMBL" id="ADB18404.1"/>
    </source>
</evidence>
<evidence type="ECO:0000313" key="5">
    <source>
        <dbReference type="Proteomes" id="UP000001887"/>
    </source>
</evidence>
<dbReference type="KEGG" id="psl:Psta_3749"/>
<dbReference type="Gene3D" id="3.75.10.10">
    <property type="entry name" value="L-arginine/glycine Amidinotransferase, Chain A"/>
    <property type="match status" value="1"/>
</dbReference>
<organism evidence="4 5">
    <name type="scientific">Pirellula staleyi (strain ATCC 27377 / DSM 6068 / ICPB 4128)</name>
    <name type="common">Pirella staleyi</name>
    <dbReference type="NCBI Taxonomy" id="530564"/>
    <lineage>
        <taxon>Bacteria</taxon>
        <taxon>Pseudomonadati</taxon>
        <taxon>Planctomycetota</taxon>
        <taxon>Planctomycetia</taxon>
        <taxon>Pirellulales</taxon>
        <taxon>Pirellulaceae</taxon>
        <taxon>Pirellula</taxon>
    </lineage>
</organism>
<dbReference type="OrthoDB" id="9814070at2"/>
<dbReference type="EC" id="3.5.3.6" evidence="2"/>
<comment type="pathway">
    <text evidence="1">Amino-acid degradation; L-arginine degradation via ADI pathway; carbamoyl phosphate from L-arginine: step 1/2.</text>
</comment>
<evidence type="ECO:0000256" key="2">
    <source>
        <dbReference type="ARBA" id="ARBA00012171"/>
    </source>
</evidence>